<dbReference type="Gene3D" id="3.20.20.70">
    <property type="entry name" value="Aldolase class I"/>
    <property type="match status" value="1"/>
</dbReference>
<dbReference type="SUPFAM" id="SSF142764">
    <property type="entry name" value="YgbK-like"/>
    <property type="match status" value="1"/>
</dbReference>
<name>A0A8J2SVU4_9STRA</name>
<reference evidence="11" key="1">
    <citation type="submission" date="2021-11" db="EMBL/GenBank/DDBJ databases">
        <authorList>
            <consortium name="Genoscope - CEA"/>
            <person name="William W."/>
        </authorList>
    </citation>
    <scope>NUCLEOTIDE SEQUENCE</scope>
</reference>
<dbReference type="SUPFAM" id="SSF51735">
    <property type="entry name" value="NAD(P)-binding Rossmann-fold domains"/>
    <property type="match status" value="1"/>
</dbReference>
<dbReference type="InterPro" id="IPR013328">
    <property type="entry name" value="6PGD_dom2"/>
</dbReference>
<dbReference type="PANTHER" id="PTHR43060:SF15">
    <property type="entry name" value="3-HYDROXYISOBUTYRATE DEHYDROGENASE-LIKE 1, MITOCHONDRIAL-RELATED"/>
    <property type="match status" value="1"/>
</dbReference>
<evidence type="ECO:0000259" key="10">
    <source>
        <dbReference type="Pfam" id="PF17042"/>
    </source>
</evidence>
<dbReference type="InterPro" id="IPR000771">
    <property type="entry name" value="FBA_II"/>
</dbReference>
<dbReference type="Pfam" id="PF14833">
    <property type="entry name" value="NAD_binding_11"/>
    <property type="match status" value="1"/>
</dbReference>
<dbReference type="InterPro" id="IPR010737">
    <property type="entry name" value="4-carb_acid_sugar_kinase_N"/>
</dbReference>
<dbReference type="EMBL" id="CAKKNE010000004">
    <property type="protein sequence ID" value="CAH0375377.1"/>
    <property type="molecule type" value="Genomic_DNA"/>
</dbReference>
<dbReference type="GO" id="GO:0016301">
    <property type="term" value="F:kinase activity"/>
    <property type="evidence" value="ECO:0007669"/>
    <property type="project" value="UniProtKB-KW"/>
</dbReference>
<evidence type="ECO:0000256" key="6">
    <source>
        <dbReference type="ARBA" id="ARBA00023277"/>
    </source>
</evidence>
<feature type="domain" description="6-phosphogluconate dehydrogenase NADP-binding" evidence="7">
    <location>
        <begin position="20"/>
        <end position="170"/>
    </location>
</feature>
<evidence type="ECO:0000256" key="3">
    <source>
        <dbReference type="ARBA" id="ARBA00022741"/>
    </source>
</evidence>
<dbReference type="OrthoDB" id="48988at2759"/>
<sequence length="1043" mass="107042">MLPRRLLRGHRVVGRRRHLQVGVIGHGNMGRGVAASLARAGHDVVVYDADGAQTLRRPSTITAVDSVAAACRRADAVLLSLPHEAAERAVVADLLEARPPLVLNLGTSSVGWAREAHETCGGAGVAYLDAPVSGGPEGAAAGSLAVFLGGDEAAVRRAAPVLDAIAARFARLGPAGAGAGAKLVNQALVAANAQGAAEGLALAEGLGCDLEQLLPLLDGAWAASTMLTRSGARRLGADPAQLAFESSAAPLRNFAKDLALVRDAAAGRGLDLPAVRVAAETVAAAAARGAADCDWAAVPSFLARPTTANELARAAPPFSDAVPTAEALRAALAAQASPSLPVVDDDPTGTQTVHGVAVRADWADLSGELRSDKSCFYLLANTRALDEAAAVARNREIGRELRRGGPRLVVSRSDSTLRGHFPAEVDALADGLGWRRPLVLVAPQFFGGGRVTADGVHYVLGAPVDGDRPATPAGETEFARDRAFGYRRSRLAEWVAEKTRGSADYAHTWHLSLHAIRGGVRAVQDAFEAALLDETVRAVCVDGLEDRDMLVVASGLKAAMAAQRGALHARGGVVVRSAGSAVAALTGMPPKPFLGREALSPSSGGGLVVVGSYTQKTSAQLAELRRRCGWLDAVEVDVGEVLADAEGAVARASAAAAAALGAGRSACVFTSRRVQQDDGSGGLVIGAKVNEALCAVAARVVERATPAFVVAKGGITSNDVAVKSLGVRRADVLGQVVAGVPAWRLGRESRLPGASYVVFPGNVGDADDLANMTCVEALVDARGRGRALGAFNVYTLEGALAVARGAAAARRAAIVQLHPAALDHGGPALLAACRRLADAAEVPLFVALDHCEDPGRIYPHLEAVDHVMADGSRFDVGENERWTAAVAARARAAGVSVEAELGRLAGEEDGLSVDERDARMTDPAIVAAFLARTRVDALAVTVGNVHGAYASRDPDLDWARLDAVRAAAGDVPLVLHGASGLSQRVISRAISAGVCKFNVNTELRAAARAAYAEGGDVLAAAERATSAMAGVVEAKLLAFDAGS</sequence>
<dbReference type="InterPro" id="IPR008927">
    <property type="entry name" value="6-PGluconate_DH-like_C_sf"/>
</dbReference>
<dbReference type="Gene3D" id="3.40.50.10840">
    <property type="entry name" value="Putative sugar-binding, N-terminal domain"/>
    <property type="match status" value="1"/>
</dbReference>
<feature type="domain" description="Four-carbon acid sugar kinase N-terminal" evidence="8">
    <location>
        <begin position="342"/>
        <end position="568"/>
    </location>
</feature>
<comment type="caution">
    <text evidence="11">The sequence shown here is derived from an EMBL/GenBank/DDBJ whole genome shotgun (WGS) entry which is preliminary data.</text>
</comment>
<dbReference type="PANTHER" id="PTHR43060">
    <property type="entry name" value="3-HYDROXYISOBUTYRATE DEHYDROGENASE-LIKE 1, MITOCHONDRIAL-RELATED"/>
    <property type="match status" value="1"/>
</dbReference>
<dbReference type="AlphaFoldDB" id="A0A8J2SVU4"/>
<protein>
    <recommendedName>
        <fullName evidence="13">Fructose-bisphosphate aldolase</fullName>
    </recommendedName>
</protein>
<dbReference type="Gene3D" id="3.40.50.720">
    <property type="entry name" value="NAD(P)-binding Rossmann-like Domain"/>
    <property type="match status" value="1"/>
</dbReference>
<feature type="domain" description="3-hydroxyisobutyrate dehydrogenase-like NAD-binding" evidence="9">
    <location>
        <begin position="176"/>
        <end position="298"/>
    </location>
</feature>
<accession>A0A8J2SVU4</accession>
<dbReference type="GO" id="GO:0005975">
    <property type="term" value="P:carbohydrate metabolic process"/>
    <property type="evidence" value="ECO:0007669"/>
    <property type="project" value="InterPro"/>
</dbReference>
<dbReference type="InterPro" id="IPR006115">
    <property type="entry name" value="6PGDH_NADP-bd"/>
</dbReference>
<gene>
    <name evidence="11" type="ORF">PECAL_4P27090</name>
</gene>
<dbReference type="Proteomes" id="UP000789595">
    <property type="component" value="Unassembled WGS sequence"/>
</dbReference>
<keyword evidence="2" id="KW-0808">Transferase</keyword>
<evidence type="ECO:0000256" key="2">
    <source>
        <dbReference type="ARBA" id="ARBA00022679"/>
    </source>
</evidence>
<evidence type="ECO:0000256" key="1">
    <source>
        <dbReference type="ARBA" id="ARBA00005715"/>
    </source>
</evidence>
<evidence type="ECO:0000259" key="7">
    <source>
        <dbReference type="Pfam" id="PF03446"/>
    </source>
</evidence>
<dbReference type="SUPFAM" id="SSF48179">
    <property type="entry name" value="6-phosphogluconate dehydrogenase C-terminal domain-like"/>
    <property type="match status" value="1"/>
</dbReference>
<dbReference type="GO" id="GO:0005524">
    <property type="term" value="F:ATP binding"/>
    <property type="evidence" value="ECO:0007669"/>
    <property type="project" value="UniProtKB-KW"/>
</dbReference>
<dbReference type="Pfam" id="PF17042">
    <property type="entry name" value="NBD_C"/>
    <property type="match status" value="1"/>
</dbReference>
<dbReference type="GO" id="GO:0051287">
    <property type="term" value="F:NAD binding"/>
    <property type="evidence" value="ECO:0007669"/>
    <property type="project" value="InterPro"/>
</dbReference>
<evidence type="ECO:0000259" key="8">
    <source>
        <dbReference type="Pfam" id="PF07005"/>
    </source>
</evidence>
<dbReference type="InterPro" id="IPR031475">
    <property type="entry name" value="NBD_C"/>
</dbReference>
<dbReference type="Pfam" id="PF03446">
    <property type="entry name" value="NAD_binding_2"/>
    <property type="match status" value="1"/>
</dbReference>
<dbReference type="InterPro" id="IPR037051">
    <property type="entry name" value="4-carb_acid_sugar_kinase_N_sf"/>
</dbReference>
<dbReference type="InterPro" id="IPR029154">
    <property type="entry name" value="HIBADH-like_NADP-bd"/>
</dbReference>
<proteinExistence type="inferred from homology"/>
<evidence type="ECO:0000259" key="9">
    <source>
        <dbReference type="Pfam" id="PF14833"/>
    </source>
</evidence>
<keyword evidence="4" id="KW-0418">Kinase</keyword>
<evidence type="ECO:0000256" key="5">
    <source>
        <dbReference type="ARBA" id="ARBA00022840"/>
    </source>
</evidence>
<keyword evidence="3" id="KW-0547">Nucleotide-binding</keyword>
<evidence type="ECO:0008006" key="13">
    <source>
        <dbReference type="Google" id="ProtNLM"/>
    </source>
</evidence>
<dbReference type="GO" id="GO:0016832">
    <property type="term" value="F:aldehyde-lyase activity"/>
    <property type="evidence" value="ECO:0007669"/>
    <property type="project" value="InterPro"/>
</dbReference>
<dbReference type="Pfam" id="PF01116">
    <property type="entry name" value="F_bP_aldolase"/>
    <property type="match status" value="1"/>
</dbReference>
<evidence type="ECO:0000313" key="12">
    <source>
        <dbReference type="Proteomes" id="UP000789595"/>
    </source>
</evidence>
<keyword evidence="6" id="KW-0119">Carbohydrate metabolism</keyword>
<dbReference type="GO" id="GO:0050661">
    <property type="term" value="F:NADP binding"/>
    <property type="evidence" value="ECO:0007669"/>
    <property type="project" value="InterPro"/>
</dbReference>
<organism evidence="11 12">
    <name type="scientific">Pelagomonas calceolata</name>
    <dbReference type="NCBI Taxonomy" id="35677"/>
    <lineage>
        <taxon>Eukaryota</taxon>
        <taxon>Sar</taxon>
        <taxon>Stramenopiles</taxon>
        <taxon>Ochrophyta</taxon>
        <taxon>Pelagophyceae</taxon>
        <taxon>Pelagomonadales</taxon>
        <taxon>Pelagomonadaceae</taxon>
        <taxon>Pelagomonas</taxon>
    </lineage>
</organism>
<feature type="domain" description="Four-carbon acid sugar kinase nucleotide binding" evidence="10">
    <location>
        <begin position="607"/>
        <end position="767"/>
    </location>
</feature>
<dbReference type="Gene3D" id="1.10.1040.10">
    <property type="entry name" value="N-(1-d-carboxylethyl)-l-norvaline Dehydrogenase, domain 2"/>
    <property type="match status" value="1"/>
</dbReference>
<dbReference type="InterPro" id="IPR042213">
    <property type="entry name" value="NBD_C_sf"/>
</dbReference>
<evidence type="ECO:0000256" key="4">
    <source>
        <dbReference type="ARBA" id="ARBA00022777"/>
    </source>
</evidence>
<dbReference type="SUPFAM" id="SSF51569">
    <property type="entry name" value="Aldolase"/>
    <property type="match status" value="1"/>
</dbReference>
<keyword evidence="12" id="KW-1185">Reference proteome</keyword>
<evidence type="ECO:0000313" key="11">
    <source>
        <dbReference type="EMBL" id="CAH0375377.1"/>
    </source>
</evidence>
<dbReference type="InterPro" id="IPR036291">
    <property type="entry name" value="NAD(P)-bd_dom_sf"/>
</dbReference>
<dbReference type="GO" id="GO:0008270">
    <property type="term" value="F:zinc ion binding"/>
    <property type="evidence" value="ECO:0007669"/>
    <property type="project" value="InterPro"/>
</dbReference>
<dbReference type="Gene3D" id="3.40.980.20">
    <property type="entry name" value="Four-carbon acid sugar kinase, nucleotide binding domain"/>
    <property type="match status" value="1"/>
</dbReference>
<comment type="similarity">
    <text evidence="1">Belongs to the four-carbon acid sugar kinase family.</text>
</comment>
<dbReference type="Pfam" id="PF07005">
    <property type="entry name" value="SBD_N"/>
    <property type="match status" value="1"/>
</dbReference>
<keyword evidence="5" id="KW-0067">ATP-binding</keyword>
<dbReference type="InterPro" id="IPR013785">
    <property type="entry name" value="Aldolase_TIM"/>
</dbReference>